<dbReference type="PANTHER" id="PTHR46796">
    <property type="entry name" value="HTH-TYPE TRANSCRIPTIONAL ACTIVATOR RHAS-RELATED"/>
    <property type="match status" value="1"/>
</dbReference>
<dbReference type="SUPFAM" id="SSF46689">
    <property type="entry name" value="Homeodomain-like"/>
    <property type="match status" value="1"/>
</dbReference>
<dbReference type="SMART" id="SM00342">
    <property type="entry name" value="HTH_ARAC"/>
    <property type="match status" value="1"/>
</dbReference>
<keyword evidence="2 5" id="KW-0238">DNA-binding</keyword>
<dbReference type="PROSITE" id="PS01124">
    <property type="entry name" value="HTH_ARAC_FAMILY_2"/>
    <property type="match status" value="1"/>
</dbReference>
<dbReference type="Pfam" id="PF12833">
    <property type="entry name" value="HTH_18"/>
    <property type="match status" value="1"/>
</dbReference>
<evidence type="ECO:0000256" key="2">
    <source>
        <dbReference type="ARBA" id="ARBA00023125"/>
    </source>
</evidence>
<reference evidence="6" key="1">
    <citation type="submission" date="2016-06" db="EMBL/GenBank/DDBJ databases">
        <authorList>
            <person name="Varghese N."/>
            <person name="Submissions Spin"/>
        </authorList>
    </citation>
    <scope>NUCLEOTIDE SEQUENCE [LARGE SCALE GENOMIC DNA]</scope>
    <source>
        <strain evidence="6">DSM 45647</strain>
    </source>
</reference>
<proteinExistence type="predicted"/>
<dbReference type="InterPro" id="IPR009057">
    <property type="entry name" value="Homeodomain-like_sf"/>
</dbReference>
<gene>
    <name evidence="5" type="ORF">GA0070213_103110</name>
</gene>
<keyword evidence="3" id="KW-0804">Transcription</keyword>
<dbReference type="InterPro" id="IPR018060">
    <property type="entry name" value="HTH_AraC"/>
</dbReference>
<evidence type="ECO:0000313" key="5">
    <source>
        <dbReference type="EMBL" id="SCG45316.1"/>
    </source>
</evidence>
<feature type="domain" description="HTH araC/xylS-type" evidence="4">
    <location>
        <begin position="163"/>
        <end position="261"/>
    </location>
</feature>
<name>A0A1C5HH33_9ACTN</name>
<sequence>MAAYAGPVRTTTRLLAHPDFQVGVVRCRDDHTGWSAPEPATAYGLVLARRGAFRRVGRDGDAWVGSTVAYLTVPGEEERFAHPAGGDDCTSVHVSERLWRELFDDRPVPGTLHVDGRLDLAHRLLLRDVDDPDHAAAERLVRLLGRATAPAAVGAGPGRLLVERARAALHDDAPEAAGLLPLARALRVSPYRLSREFQARVGVPLTRYRNHLRVVRVLDRIEQGGVRLADLAGELGFADQAHLTRTVRAHLGHTPGELRRLLG</sequence>
<dbReference type="Proteomes" id="UP000199360">
    <property type="component" value="Unassembled WGS sequence"/>
</dbReference>
<evidence type="ECO:0000259" key="4">
    <source>
        <dbReference type="PROSITE" id="PS01124"/>
    </source>
</evidence>
<dbReference type="InterPro" id="IPR050204">
    <property type="entry name" value="AraC_XylS_family_regulators"/>
</dbReference>
<dbReference type="EMBL" id="FMDM01000003">
    <property type="protein sequence ID" value="SCG45316.1"/>
    <property type="molecule type" value="Genomic_DNA"/>
</dbReference>
<dbReference type="GO" id="GO:0003700">
    <property type="term" value="F:DNA-binding transcription factor activity"/>
    <property type="evidence" value="ECO:0007669"/>
    <property type="project" value="InterPro"/>
</dbReference>
<evidence type="ECO:0000256" key="3">
    <source>
        <dbReference type="ARBA" id="ARBA00023163"/>
    </source>
</evidence>
<dbReference type="STRING" id="745366.GA0070213_103110"/>
<dbReference type="AlphaFoldDB" id="A0A1C5HH33"/>
<protein>
    <submittedName>
        <fullName evidence="5">AraC-type DNA-binding protein</fullName>
    </submittedName>
</protein>
<keyword evidence="1" id="KW-0805">Transcription regulation</keyword>
<dbReference type="GO" id="GO:0043565">
    <property type="term" value="F:sequence-specific DNA binding"/>
    <property type="evidence" value="ECO:0007669"/>
    <property type="project" value="InterPro"/>
</dbReference>
<keyword evidence="6" id="KW-1185">Reference proteome</keyword>
<dbReference type="Gene3D" id="1.10.10.60">
    <property type="entry name" value="Homeodomain-like"/>
    <property type="match status" value="1"/>
</dbReference>
<organism evidence="5 6">
    <name type="scientific">Micromonospora humi</name>
    <dbReference type="NCBI Taxonomy" id="745366"/>
    <lineage>
        <taxon>Bacteria</taxon>
        <taxon>Bacillati</taxon>
        <taxon>Actinomycetota</taxon>
        <taxon>Actinomycetes</taxon>
        <taxon>Micromonosporales</taxon>
        <taxon>Micromonosporaceae</taxon>
        <taxon>Micromonospora</taxon>
    </lineage>
</organism>
<accession>A0A1C5HH33</accession>
<evidence type="ECO:0000256" key="1">
    <source>
        <dbReference type="ARBA" id="ARBA00023015"/>
    </source>
</evidence>
<evidence type="ECO:0000313" key="6">
    <source>
        <dbReference type="Proteomes" id="UP000199360"/>
    </source>
</evidence>